<evidence type="ECO:0000259" key="2">
    <source>
        <dbReference type="Pfam" id="PF07157"/>
    </source>
</evidence>
<evidence type="ECO:0000313" key="4">
    <source>
        <dbReference type="Proteomes" id="UP000711995"/>
    </source>
</evidence>
<dbReference type="AlphaFoldDB" id="A0A968GBJ3"/>
<reference evidence="3 4" key="1">
    <citation type="submission" date="2020-03" db="EMBL/GenBank/DDBJ databases">
        <title>Spirochaetal bacteria isolated from arthropods constitute a novel genus Entomospira genus novum within the order Spirochaetales.</title>
        <authorList>
            <person name="Grana-Miraglia L."/>
            <person name="Sikutova S."/>
            <person name="Fingerle V."/>
            <person name="Sing A."/>
            <person name="Castillo-Ramirez S."/>
            <person name="Margos G."/>
            <person name="Rudolf I."/>
        </authorList>
    </citation>
    <scope>NUCLEOTIDE SEQUENCE [LARGE SCALE GENOMIC DNA]</scope>
    <source>
        <strain evidence="3 4">BR193</strain>
    </source>
</reference>
<proteinExistence type="predicted"/>
<feature type="compositionally biased region" description="Polar residues" evidence="1">
    <location>
        <begin position="254"/>
        <end position="268"/>
    </location>
</feature>
<evidence type="ECO:0000256" key="1">
    <source>
        <dbReference type="SAM" id="MobiDB-lite"/>
    </source>
</evidence>
<gene>
    <name evidence="3" type="ORF">HCT14_07510</name>
</gene>
<feature type="domain" description="DNA circulation N-terminal" evidence="2">
    <location>
        <begin position="17"/>
        <end position="96"/>
    </location>
</feature>
<dbReference type="InterPro" id="IPR009826">
    <property type="entry name" value="DNA_circ_N"/>
</dbReference>
<keyword evidence="4" id="KW-1185">Reference proteome</keyword>
<organism evidence="3 4">
    <name type="scientific">Entomospira entomophila</name>
    <dbReference type="NCBI Taxonomy" id="2719988"/>
    <lineage>
        <taxon>Bacteria</taxon>
        <taxon>Pseudomonadati</taxon>
        <taxon>Spirochaetota</taxon>
        <taxon>Spirochaetia</taxon>
        <taxon>Spirochaetales</taxon>
        <taxon>Spirochaetaceae</taxon>
        <taxon>Entomospira</taxon>
    </lineage>
</organism>
<feature type="region of interest" description="Disordered" evidence="1">
    <location>
        <begin position="246"/>
        <end position="268"/>
    </location>
</feature>
<evidence type="ECO:0000313" key="3">
    <source>
        <dbReference type="EMBL" id="NIZ41350.1"/>
    </source>
</evidence>
<accession>A0A968GBJ3</accession>
<dbReference type="Pfam" id="PF07157">
    <property type="entry name" value="DNA_circ_N"/>
    <property type="match status" value="1"/>
</dbReference>
<name>A0A968GBJ3_9SPIO</name>
<sequence length="417" mass="46670">MTVNLIQAKYTSPSGNEVAFHWKDVKRSVDHATATGDYPQYNGGDTLDLGHTIEQYPLECLFFGKSYQADADAFFDALKEMGFGILDHPRWGRISVIPTAISQSEDYVDGIGRSIIEVTFISAGEEVAPHTLAIDKMQLEQTLQEAELSLTVQIELSTPSPSALVSFQASLLSPLEKMHSIMAKGWRLAGSWQASFTNLDISISAVLNAPSQMMNIMKAFLSPIKSVAQGERLQFIQQLSHLIQSQEAEDTHSASHTPYTESDNEAQKAQRSGNLFTQTLLTQTALAMAFETNESLVTREESQALLLHIQKLEQAYFQAIQHQYSRVSMHSDAMNVPLAFAMQRSFQMTKEAIMVQMSQLRLQLEKRLAHAMSLYDAMYLLYGSVNEAEMLQFISMNNLQDDEIFLLPAGRKIVYYG</sequence>
<protein>
    <recommendedName>
        <fullName evidence="2">DNA circulation N-terminal domain-containing protein</fullName>
    </recommendedName>
</protein>
<dbReference type="RefSeq" id="WP_167700967.1">
    <property type="nucleotide sequence ID" value="NZ_CP118175.1"/>
</dbReference>
<dbReference type="EMBL" id="JAATLJ010000002">
    <property type="protein sequence ID" value="NIZ41350.1"/>
    <property type="molecule type" value="Genomic_DNA"/>
</dbReference>
<dbReference type="Proteomes" id="UP000711995">
    <property type="component" value="Unassembled WGS sequence"/>
</dbReference>
<comment type="caution">
    <text evidence="3">The sequence shown here is derived from an EMBL/GenBank/DDBJ whole genome shotgun (WGS) entry which is preliminary data.</text>
</comment>